<dbReference type="GO" id="GO:1990023">
    <property type="term" value="C:mitotic spindle midzone"/>
    <property type="evidence" value="ECO:0007669"/>
    <property type="project" value="TreeGrafter"/>
</dbReference>
<evidence type="ECO:0000256" key="2">
    <source>
        <dbReference type="SAM" id="MobiDB-lite"/>
    </source>
</evidence>
<organism evidence="4 5">
    <name type="scientific">Gouania willdenowi</name>
    <name type="common">Blunt-snouted clingfish</name>
    <name type="synonym">Lepadogaster willdenowi</name>
    <dbReference type="NCBI Taxonomy" id="441366"/>
    <lineage>
        <taxon>Eukaryota</taxon>
        <taxon>Metazoa</taxon>
        <taxon>Chordata</taxon>
        <taxon>Craniata</taxon>
        <taxon>Vertebrata</taxon>
        <taxon>Euteleostomi</taxon>
        <taxon>Actinopterygii</taxon>
        <taxon>Neopterygii</taxon>
        <taxon>Teleostei</taxon>
        <taxon>Neoteleostei</taxon>
        <taxon>Acanthomorphata</taxon>
        <taxon>Ovalentaria</taxon>
        <taxon>Blenniimorphae</taxon>
        <taxon>Blenniiformes</taxon>
        <taxon>Gobiesocoidei</taxon>
        <taxon>Gobiesocidae</taxon>
        <taxon>Gobiesocinae</taxon>
        <taxon>Gouania</taxon>
    </lineage>
</organism>
<dbReference type="GO" id="GO:0051256">
    <property type="term" value="P:mitotic spindle midzone assembly"/>
    <property type="evidence" value="ECO:0007669"/>
    <property type="project" value="TreeGrafter"/>
</dbReference>
<proteinExistence type="predicted"/>
<evidence type="ECO:0000313" key="5">
    <source>
        <dbReference type="Proteomes" id="UP000694680"/>
    </source>
</evidence>
<feature type="chain" id="PRO_5034397809" evidence="3">
    <location>
        <begin position="24"/>
        <end position="582"/>
    </location>
</feature>
<evidence type="ECO:0000256" key="1">
    <source>
        <dbReference type="SAM" id="Coils"/>
    </source>
</evidence>
<dbReference type="AlphaFoldDB" id="A0A8C5N7E6"/>
<reference evidence="4" key="1">
    <citation type="submission" date="2025-08" db="UniProtKB">
        <authorList>
            <consortium name="Ensembl"/>
        </authorList>
    </citation>
    <scope>IDENTIFICATION</scope>
</reference>
<dbReference type="Gene3D" id="1.20.58.1520">
    <property type="match status" value="1"/>
</dbReference>
<dbReference type="PANTHER" id="PTHR19321:SF1">
    <property type="entry name" value="PROTEIN REGULATOR OF CYTOKINESIS 1"/>
    <property type="match status" value="1"/>
</dbReference>
<name>A0A8C5N7E6_GOUWI</name>
<feature type="compositionally biased region" description="Low complexity" evidence="2">
    <location>
        <begin position="478"/>
        <end position="494"/>
    </location>
</feature>
<feature type="coiled-coil region" evidence="1">
    <location>
        <begin position="373"/>
        <end position="400"/>
    </location>
</feature>
<reference evidence="4" key="2">
    <citation type="submission" date="2025-09" db="UniProtKB">
        <authorList>
            <consortium name="Ensembl"/>
        </authorList>
    </citation>
    <scope>IDENTIFICATION</scope>
</reference>
<keyword evidence="1" id="KW-0175">Coiled coil</keyword>
<dbReference type="Pfam" id="PF03999">
    <property type="entry name" value="MAP65_ASE1"/>
    <property type="match status" value="2"/>
</dbReference>
<dbReference type="GO" id="GO:0008017">
    <property type="term" value="F:microtubule binding"/>
    <property type="evidence" value="ECO:0007669"/>
    <property type="project" value="InterPro"/>
</dbReference>
<dbReference type="InterPro" id="IPR007145">
    <property type="entry name" value="MAP65_Ase1_PRC1"/>
</dbReference>
<feature type="region of interest" description="Disordered" evidence="2">
    <location>
        <begin position="463"/>
        <end position="536"/>
    </location>
</feature>
<sequence length="582" mass="66785">MGPRKVSPLLLYCIFASHSEVLAAESVACLHKALCRLKDIWEEIGIPEDQRLQRTNTVNTHIKNLLEMMIQEEEALKKKFLISIKTCSSQMETLCEELQMPVFQEEGGVSMLQQERNIRTRVEVLTKEKARRLQQLQVLLEQDQDLCDVLCCEPHGLNAPGNAPTVPSLQQLQELQQHVSNQQEERRHTEFVQLRQQIVRLMEEVEKVPENSFEKDVMCEEEDAFCLSSENLQALTLLLREIRSQVSAQCEVLKAQILQLWECLQVPEENRSAFSQHMLGSSCRTLKELQTELQRLQQLKLQNIRAVTLSLRAQINQMWDRCLISSEQRGEFGAYVSGMWLTHTHTHTHTHTRLCKGRKASDPSRFTNRGGNLLREEKQRAELHKSLPKLEKQLKAHIEQWEQQQSREFLVNGKKFLQHVEQQWELHHVEKEKEKQERHMKRNKQTEEDMLYGTIVRTPTKRRFLPSSTTPRGSKRCNATGVSSSASNSTTRSVYGGTVCHSPVSRPPLSANKVSERTTPIRSKPPLHGPRGCNKENGLQGVTLSSASPQCHSVGHNMVRHIETHHLTNHLSCSARPKPKAE</sequence>
<evidence type="ECO:0000313" key="4">
    <source>
        <dbReference type="Ensembl" id="ENSGWIP00000034488.1"/>
    </source>
</evidence>
<keyword evidence="5" id="KW-1185">Reference proteome</keyword>
<dbReference type="Ensembl" id="ENSGWIT00000037603.1">
    <property type="protein sequence ID" value="ENSGWIP00000034488.1"/>
    <property type="gene ID" value="ENSGWIG00000017845.1"/>
</dbReference>
<feature type="signal peptide" evidence="3">
    <location>
        <begin position="1"/>
        <end position="23"/>
    </location>
</feature>
<dbReference type="PANTHER" id="PTHR19321">
    <property type="entry name" value="PROTEIN REGULATOR OF CYTOKINESIS 1 PRC1-RELATED"/>
    <property type="match status" value="1"/>
</dbReference>
<dbReference type="Proteomes" id="UP000694680">
    <property type="component" value="Unassembled WGS sequence"/>
</dbReference>
<evidence type="ECO:0000256" key="3">
    <source>
        <dbReference type="SAM" id="SignalP"/>
    </source>
</evidence>
<accession>A0A8C5N7E6</accession>
<protein>
    <submittedName>
        <fullName evidence="4">Protein regulator of cytokinesis 1b</fullName>
    </submittedName>
</protein>
<dbReference type="GO" id="GO:0005737">
    <property type="term" value="C:cytoplasm"/>
    <property type="evidence" value="ECO:0007669"/>
    <property type="project" value="TreeGrafter"/>
</dbReference>
<keyword evidence="3" id="KW-0732">Signal</keyword>
<feature type="coiled-coil region" evidence="1">
    <location>
        <begin position="279"/>
        <end position="306"/>
    </location>
</feature>